<reference evidence="9 10" key="2">
    <citation type="submission" date="2014-05" db="EMBL/GenBank/DDBJ databases">
        <title>Genome sequence of the 3-chlorobenzoate degrading bacterium Pseudomonas knackmussii B13 shows multiple evidence for horizontal gene transfer.</title>
        <authorList>
            <person name="Miyazaki R."/>
            <person name="Bertelli C."/>
            <person name="Falquet L."/>
            <person name="Robinson-Rechavi M."/>
            <person name="Gharib W."/>
            <person name="Roy S."/>
            <person name="Van der Meer J.R."/>
        </authorList>
    </citation>
    <scope>NUCLEOTIDE SEQUENCE [LARGE SCALE GENOMIC DNA]</scope>
    <source>
        <strain evidence="9 10">B13</strain>
    </source>
</reference>
<dbReference type="EMBL" id="HG322950">
    <property type="protein sequence ID" value="CDF85246.1"/>
    <property type="molecule type" value="Genomic_DNA"/>
</dbReference>
<dbReference type="RefSeq" id="WP_043253603.1">
    <property type="nucleotide sequence ID" value="NZ_HG322950.1"/>
</dbReference>
<evidence type="ECO:0000256" key="2">
    <source>
        <dbReference type="ARBA" id="ARBA00002681"/>
    </source>
</evidence>
<keyword evidence="10" id="KW-1185">Reference proteome</keyword>
<dbReference type="CDD" id="cd01400">
    <property type="entry name" value="6PGL"/>
    <property type="match status" value="1"/>
</dbReference>
<accession>A0A024HK54</accession>
<evidence type="ECO:0000313" key="9">
    <source>
        <dbReference type="EMBL" id="CDF85246.1"/>
    </source>
</evidence>
<dbReference type="HOGENOM" id="CLU_053947_2_1_6"/>
<dbReference type="eggNOG" id="COG0363">
    <property type="taxonomic scope" value="Bacteria"/>
</dbReference>
<evidence type="ECO:0000313" key="10">
    <source>
        <dbReference type="Proteomes" id="UP000025241"/>
    </source>
</evidence>
<comment type="function">
    <text evidence="2 7">Hydrolysis of 6-phosphogluconolactone to 6-phosphogluconate.</text>
</comment>
<dbReference type="InterPro" id="IPR039104">
    <property type="entry name" value="6PGL"/>
</dbReference>
<evidence type="ECO:0000256" key="4">
    <source>
        <dbReference type="ARBA" id="ARBA00010662"/>
    </source>
</evidence>
<dbReference type="OrthoDB" id="9810967at2"/>
<dbReference type="UniPathway" id="UPA00115">
    <property type="reaction ID" value="UER00409"/>
</dbReference>
<comment type="similarity">
    <text evidence="4 7">Belongs to the glucosamine/galactosamine-6-phosphate isomerase family. 6-phosphogluconolactonase subfamily.</text>
</comment>
<dbReference type="Gene3D" id="3.40.50.1360">
    <property type="match status" value="1"/>
</dbReference>
<dbReference type="NCBIfam" id="TIGR01198">
    <property type="entry name" value="pgl"/>
    <property type="match status" value="1"/>
</dbReference>
<dbReference type="AlphaFoldDB" id="A0A024HK54"/>
<dbReference type="PANTHER" id="PTHR11054">
    <property type="entry name" value="6-PHOSPHOGLUCONOLACTONASE"/>
    <property type="match status" value="1"/>
</dbReference>
<dbReference type="GO" id="GO:0005975">
    <property type="term" value="P:carbohydrate metabolic process"/>
    <property type="evidence" value="ECO:0007669"/>
    <property type="project" value="UniProtKB-UniRule"/>
</dbReference>
<evidence type="ECO:0000259" key="8">
    <source>
        <dbReference type="Pfam" id="PF01182"/>
    </source>
</evidence>
<dbReference type="GO" id="GO:0006098">
    <property type="term" value="P:pentose-phosphate shunt"/>
    <property type="evidence" value="ECO:0007669"/>
    <property type="project" value="UniProtKB-UniPathway"/>
</dbReference>
<dbReference type="InterPro" id="IPR037171">
    <property type="entry name" value="NagB/RpiA_transferase-like"/>
</dbReference>
<organism evidence="9 10">
    <name type="scientific">Pseudomonas knackmussii (strain DSM 6978 / CCUG 54928 / LMG 23759 / B13)</name>
    <dbReference type="NCBI Taxonomy" id="1301098"/>
    <lineage>
        <taxon>Bacteria</taxon>
        <taxon>Pseudomonadati</taxon>
        <taxon>Pseudomonadota</taxon>
        <taxon>Gammaproteobacteria</taxon>
        <taxon>Pseudomonadales</taxon>
        <taxon>Pseudomonadaceae</taxon>
        <taxon>Pseudomonas</taxon>
    </lineage>
</organism>
<evidence type="ECO:0000256" key="1">
    <source>
        <dbReference type="ARBA" id="ARBA00000832"/>
    </source>
</evidence>
<dbReference type="Proteomes" id="UP000025241">
    <property type="component" value="Chromosome I"/>
</dbReference>
<dbReference type="InterPro" id="IPR005900">
    <property type="entry name" value="6-phosphogluconolactonase_DevB"/>
</dbReference>
<dbReference type="KEGG" id="pkc:PKB_3917"/>
<dbReference type="GO" id="GO:0017057">
    <property type="term" value="F:6-phosphogluconolactonase activity"/>
    <property type="evidence" value="ECO:0007669"/>
    <property type="project" value="UniProtKB-UniRule"/>
</dbReference>
<dbReference type="EC" id="3.1.1.31" evidence="5 7"/>
<dbReference type="STRING" id="1301098.PKB_3917"/>
<evidence type="ECO:0000256" key="5">
    <source>
        <dbReference type="ARBA" id="ARBA00013198"/>
    </source>
</evidence>
<comment type="pathway">
    <text evidence="3 7">Carbohydrate degradation; pentose phosphate pathway; D-ribulose 5-phosphate from D-glucose 6-phosphate (oxidative stage): step 2/3.</text>
</comment>
<evidence type="ECO:0000256" key="6">
    <source>
        <dbReference type="ARBA" id="ARBA00020337"/>
    </source>
</evidence>
<evidence type="ECO:0000256" key="3">
    <source>
        <dbReference type="ARBA" id="ARBA00004961"/>
    </source>
</evidence>
<keyword evidence="7 9" id="KW-0378">Hydrolase</keyword>
<dbReference type="Pfam" id="PF01182">
    <property type="entry name" value="Glucosamine_iso"/>
    <property type="match status" value="1"/>
</dbReference>
<dbReference type="SUPFAM" id="SSF100950">
    <property type="entry name" value="NagB/RpiA/CoA transferase-like"/>
    <property type="match status" value="1"/>
</dbReference>
<name>A0A024HK54_PSEKB</name>
<protein>
    <recommendedName>
        <fullName evidence="6 7">6-phosphogluconolactonase</fullName>
        <shortName evidence="7">6PGL</shortName>
        <ecNumber evidence="5 7">3.1.1.31</ecNumber>
    </recommendedName>
</protein>
<reference evidence="9 10" key="1">
    <citation type="submission" date="2013-03" db="EMBL/GenBank/DDBJ databases">
        <authorList>
            <person name="Linke B."/>
        </authorList>
    </citation>
    <scope>NUCLEOTIDE SEQUENCE [LARGE SCALE GENOMIC DNA]</scope>
    <source>
        <strain evidence="9 10">B13</strain>
    </source>
</reference>
<proteinExistence type="inferred from homology"/>
<dbReference type="PANTHER" id="PTHR11054:SF0">
    <property type="entry name" value="6-PHOSPHOGLUCONOLACTONASE"/>
    <property type="match status" value="1"/>
</dbReference>
<evidence type="ECO:0000256" key="7">
    <source>
        <dbReference type="RuleBase" id="RU365095"/>
    </source>
</evidence>
<sequence length="238" mass="24950">MATIDLNLPANVGWTTWENAAAQASGLAAKVAEALRGAIAARGRAVLAVSGGRSPVAFLEALSAEQLDWSKVTVTLADERWVPESHPDSNAGLVRRHLLKGAAAKALFCGLYQAAASLEEAAQNAERQVAELALPIDVLVLGMGDDGHTASLFPGSPGLVEALDPAGVRRCLPAWAPSVPHQRLTLSRAVLAGARVQLLAIQGQAKLATLRAALAENDEQRMPVSAFLRAPLSIHWCP</sequence>
<dbReference type="InterPro" id="IPR006148">
    <property type="entry name" value="Glc/Gal-6P_isomerase"/>
</dbReference>
<feature type="domain" description="Glucosamine/galactosamine-6-phosphate isomerase" evidence="8">
    <location>
        <begin position="19"/>
        <end position="229"/>
    </location>
</feature>
<comment type="catalytic activity">
    <reaction evidence="1 7">
        <text>6-phospho-D-glucono-1,5-lactone + H2O = 6-phospho-D-gluconate + H(+)</text>
        <dbReference type="Rhea" id="RHEA:12556"/>
        <dbReference type="ChEBI" id="CHEBI:15377"/>
        <dbReference type="ChEBI" id="CHEBI:15378"/>
        <dbReference type="ChEBI" id="CHEBI:57955"/>
        <dbReference type="ChEBI" id="CHEBI:58759"/>
        <dbReference type="EC" id="3.1.1.31"/>
    </reaction>
</comment>
<dbReference type="PATRIC" id="fig|1301098.3.peg.3921"/>
<gene>
    <name evidence="7 9" type="primary">pgl</name>
    <name evidence="9" type="ORF">PKB_3917</name>
</gene>